<accession>A0A2I2EXP6</accession>
<organism evidence="1 2">
    <name type="scientific">Aspergillus candidus</name>
    <dbReference type="NCBI Taxonomy" id="41067"/>
    <lineage>
        <taxon>Eukaryota</taxon>
        <taxon>Fungi</taxon>
        <taxon>Dikarya</taxon>
        <taxon>Ascomycota</taxon>
        <taxon>Pezizomycotina</taxon>
        <taxon>Eurotiomycetes</taxon>
        <taxon>Eurotiomycetidae</taxon>
        <taxon>Eurotiales</taxon>
        <taxon>Aspergillaceae</taxon>
        <taxon>Aspergillus</taxon>
        <taxon>Aspergillus subgen. Circumdati</taxon>
    </lineage>
</organism>
<sequence>MSRSIRGQPYGVLRRETNIPVPDVYDFSGTRDNELNCPFTLMEYISWIPLMEAWFDEEVSPAEAEKRRTRALADLVAAIVQLDRYRFDQVGLAVFGADGRISGTDITNRMKPNATNDKIAESLPLLTPKLYVAWRLHEMDMSPDDPVRGAVNLLKMLLDWIPNPADNGKGPFVLAQMKIGANKILVGPDGAIQAILGWEAAEVIPRAIGNDAYPP</sequence>
<keyword evidence="2" id="KW-1185">Reference proteome</keyword>
<dbReference type="OrthoDB" id="10003767at2759"/>
<evidence type="ECO:0000313" key="1">
    <source>
        <dbReference type="EMBL" id="PLB33131.1"/>
    </source>
</evidence>
<dbReference type="InterPro" id="IPR051678">
    <property type="entry name" value="AGP_Transferase"/>
</dbReference>
<dbReference type="Proteomes" id="UP000234585">
    <property type="component" value="Unassembled WGS sequence"/>
</dbReference>
<dbReference type="AlphaFoldDB" id="A0A2I2EXP6"/>
<reference evidence="1 2" key="1">
    <citation type="submission" date="2017-12" db="EMBL/GenBank/DDBJ databases">
        <authorList>
            <consortium name="DOE Joint Genome Institute"/>
            <person name="Haridas S."/>
            <person name="Kjaerbolling I."/>
            <person name="Vesth T.C."/>
            <person name="Frisvad J.C."/>
            <person name="Nybo J.L."/>
            <person name="Theobald S."/>
            <person name="Kuo A."/>
            <person name="Bowyer P."/>
            <person name="Matsuda Y."/>
            <person name="Mondo S."/>
            <person name="Lyhne E.K."/>
            <person name="Kogle M.E."/>
            <person name="Clum A."/>
            <person name="Lipzen A."/>
            <person name="Salamov A."/>
            <person name="Ngan C.Y."/>
            <person name="Daum C."/>
            <person name="Chiniquy J."/>
            <person name="Barry K."/>
            <person name="LaButti K."/>
            <person name="Simmons B.A."/>
            <person name="Magnuson J.K."/>
            <person name="Mortensen U.H."/>
            <person name="Larsen T.O."/>
            <person name="Grigoriev I.V."/>
            <person name="Baker S.E."/>
            <person name="Andersen M.R."/>
            <person name="Nordberg H.P."/>
            <person name="Cantor M.N."/>
            <person name="Hua S.X."/>
        </authorList>
    </citation>
    <scope>NUCLEOTIDE SEQUENCE [LARGE SCALE GENOMIC DNA]</scope>
    <source>
        <strain evidence="1 2">CBS 102.13</strain>
    </source>
</reference>
<evidence type="ECO:0000313" key="2">
    <source>
        <dbReference type="Proteomes" id="UP000234585"/>
    </source>
</evidence>
<gene>
    <name evidence="1" type="ORF">BDW47DRAFT_130202</name>
</gene>
<dbReference type="PANTHER" id="PTHR21310:SF15">
    <property type="entry name" value="AMINOGLYCOSIDE PHOSPHOTRANSFERASE DOMAIN-CONTAINING PROTEIN"/>
    <property type="match status" value="1"/>
</dbReference>
<proteinExistence type="predicted"/>
<dbReference type="RefSeq" id="XP_024667143.1">
    <property type="nucleotide sequence ID" value="XM_024817068.1"/>
</dbReference>
<protein>
    <submittedName>
        <fullName evidence="1">Uncharacterized protein</fullName>
    </submittedName>
</protein>
<dbReference type="GeneID" id="36524228"/>
<dbReference type="PANTHER" id="PTHR21310">
    <property type="entry name" value="AMINOGLYCOSIDE PHOSPHOTRANSFERASE-RELATED-RELATED"/>
    <property type="match status" value="1"/>
</dbReference>
<dbReference type="EMBL" id="KZ559228">
    <property type="protein sequence ID" value="PLB33131.1"/>
    <property type="molecule type" value="Genomic_DNA"/>
</dbReference>
<name>A0A2I2EXP6_ASPCN</name>